<sequence>MRREDRVVQRTDAFFPEAFEELFKPHRYKVFYGGRGGGKSRAFASALLIEGRRRPIRCLCAREVQNSIRDSVKRLLDDEIQRLGMDDFYTSTDSEIRGLNGSLFIFSGLRTSPEKIKSYEGLTHCWIEEAETVSERSLDLLIPTMRTAGSEIWISFNPNRVHAPVWQRFIVHTPPPGSYVRKVTYRDNPWFPDVLRQEMEHCKKTDPDKYDCVWEGNPLLVAQGSYYGRILQEAESAGRIGSVPVDPTLLVHTAWDLGMADSTAIWFFQWVSDGTSRGQYRFVDYYEAAGEGLMHYAEVLAKKGYRYGQHIAPHDIAVRELGTGVTRLETARRLGIGFTAAPQLPVMDGIESVRQVLACSYIDKDKCAQGLSALWGYQREYDEEHQCFRTQPLHDWTSHGADAMRYAAVGFIRTDTGAMEPLRRGTRLTIC</sequence>
<dbReference type="Pfam" id="PF04466">
    <property type="entry name" value="Terminase_3"/>
    <property type="match status" value="1"/>
</dbReference>
<dbReference type="Gene3D" id="3.40.50.300">
    <property type="entry name" value="P-loop containing nucleotide triphosphate hydrolases"/>
    <property type="match status" value="1"/>
</dbReference>
<dbReference type="PANTHER" id="PTHR39184:SF1">
    <property type="entry name" value="PBSX PHAGE TERMINASE LARGE SUBUNIT"/>
    <property type="match status" value="1"/>
</dbReference>
<dbReference type="NCBIfam" id="TIGR01547">
    <property type="entry name" value="phage_term_2"/>
    <property type="match status" value="1"/>
</dbReference>
<evidence type="ECO:0000313" key="2">
    <source>
        <dbReference type="EMBL" id="DAE11243.1"/>
    </source>
</evidence>
<dbReference type="InterPro" id="IPR006437">
    <property type="entry name" value="Phage_terminase_lsu"/>
</dbReference>
<protein>
    <submittedName>
        <fullName evidence="2">Large terminase</fullName>
    </submittedName>
</protein>
<reference evidence="2" key="1">
    <citation type="journal article" date="2021" name="Proc. Natl. Acad. Sci. U.S.A.">
        <title>A Catalog of Tens of Thousands of Viruses from Human Metagenomes Reveals Hidden Associations with Chronic Diseases.</title>
        <authorList>
            <person name="Tisza M.J."/>
            <person name="Buck C.B."/>
        </authorList>
    </citation>
    <scope>NUCLEOTIDE SEQUENCE</scope>
    <source>
        <strain evidence="2">CtFbF42</strain>
    </source>
</reference>
<evidence type="ECO:0000259" key="1">
    <source>
        <dbReference type="Pfam" id="PF04466"/>
    </source>
</evidence>
<name>A0A8S5PXK0_9CAUD</name>
<proteinExistence type="predicted"/>
<dbReference type="InterPro" id="IPR035412">
    <property type="entry name" value="Terminase_L_N"/>
</dbReference>
<dbReference type="PANTHER" id="PTHR39184">
    <property type="match status" value="1"/>
</dbReference>
<dbReference type="InterPro" id="IPR027417">
    <property type="entry name" value="P-loop_NTPase"/>
</dbReference>
<dbReference type="Gene3D" id="3.30.420.280">
    <property type="match status" value="1"/>
</dbReference>
<dbReference type="EMBL" id="BK015529">
    <property type="protein sequence ID" value="DAE11243.1"/>
    <property type="molecule type" value="Genomic_DNA"/>
</dbReference>
<dbReference type="InterPro" id="IPR052380">
    <property type="entry name" value="Viral_DNA_packaging_terminase"/>
</dbReference>
<accession>A0A8S5PXK0</accession>
<feature type="domain" description="Phage terminase large subunit N-terminal" evidence="1">
    <location>
        <begin position="26"/>
        <end position="216"/>
    </location>
</feature>
<organism evidence="2">
    <name type="scientific">Podoviridae sp. ctFbF42</name>
    <dbReference type="NCBI Taxonomy" id="2825233"/>
    <lineage>
        <taxon>Viruses</taxon>
        <taxon>Duplodnaviria</taxon>
        <taxon>Heunggongvirae</taxon>
        <taxon>Uroviricota</taxon>
        <taxon>Caudoviricetes</taxon>
    </lineage>
</organism>